<dbReference type="Proteomes" id="UP000494040">
    <property type="component" value="Unassembled WGS sequence"/>
</dbReference>
<dbReference type="AlphaFoldDB" id="A0A8I6SP94"/>
<reference evidence="2" key="1">
    <citation type="submission" date="2022-01" db="UniProtKB">
        <authorList>
            <consortium name="EnsemblMetazoa"/>
        </authorList>
    </citation>
    <scope>IDENTIFICATION</scope>
</reference>
<evidence type="ECO:0000256" key="1">
    <source>
        <dbReference type="SAM" id="MobiDB-lite"/>
    </source>
</evidence>
<name>A0A8I6SP94_CIMLE</name>
<dbReference type="RefSeq" id="XP_024085292.1">
    <property type="nucleotide sequence ID" value="XM_024229524.1"/>
</dbReference>
<accession>A0A8I6SP94</accession>
<dbReference type="KEGG" id="clec:112127935"/>
<sequence>MYNKGQDNKELQIPLSGRGGFGLRLMESYPGLPAHFLHQLQPQFFHPVPFPASVPSAFAPPPLKALKLEDMLSPISVSVSPSPEDLTDDAREPTPGSELSTPDDGHLL</sequence>
<proteinExistence type="predicted"/>
<protein>
    <submittedName>
        <fullName evidence="2">Uncharacterized protein</fullName>
    </submittedName>
</protein>
<evidence type="ECO:0000313" key="3">
    <source>
        <dbReference type="Proteomes" id="UP000494040"/>
    </source>
</evidence>
<feature type="region of interest" description="Disordered" evidence="1">
    <location>
        <begin position="76"/>
        <end position="108"/>
    </location>
</feature>
<dbReference type="EnsemblMetazoa" id="XM_024229524.1">
    <property type="protein sequence ID" value="XP_024085292.1"/>
    <property type="gene ID" value="LOC112127935"/>
</dbReference>
<dbReference type="GeneID" id="112127935"/>
<keyword evidence="3" id="KW-1185">Reference proteome</keyword>
<evidence type="ECO:0000313" key="2">
    <source>
        <dbReference type="EnsemblMetazoa" id="XP_024085292.1"/>
    </source>
</evidence>
<organism evidence="2 3">
    <name type="scientific">Cimex lectularius</name>
    <name type="common">Bed bug</name>
    <name type="synonym">Acanthia lectularia</name>
    <dbReference type="NCBI Taxonomy" id="79782"/>
    <lineage>
        <taxon>Eukaryota</taxon>
        <taxon>Metazoa</taxon>
        <taxon>Ecdysozoa</taxon>
        <taxon>Arthropoda</taxon>
        <taxon>Hexapoda</taxon>
        <taxon>Insecta</taxon>
        <taxon>Pterygota</taxon>
        <taxon>Neoptera</taxon>
        <taxon>Paraneoptera</taxon>
        <taxon>Hemiptera</taxon>
        <taxon>Heteroptera</taxon>
        <taxon>Panheteroptera</taxon>
        <taxon>Cimicomorpha</taxon>
        <taxon>Cimicidae</taxon>
        <taxon>Cimex</taxon>
    </lineage>
</organism>